<proteinExistence type="predicted"/>
<dbReference type="InterPro" id="IPR036390">
    <property type="entry name" value="WH_DNA-bd_sf"/>
</dbReference>
<evidence type="ECO:0000256" key="1">
    <source>
        <dbReference type="ARBA" id="ARBA00022741"/>
    </source>
</evidence>
<dbReference type="InterPro" id="IPR046931">
    <property type="entry name" value="HTH_61"/>
</dbReference>
<dbReference type="WBParaSite" id="OFLC_0001582401-mRNA-1">
    <property type="protein sequence ID" value="OFLC_0001582401-mRNA-1"/>
    <property type="gene ID" value="OFLC_0001582401"/>
</dbReference>
<keyword evidence="4" id="KW-0067">ATP-binding</keyword>
<comment type="catalytic activity">
    <reaction evidence="5">
        <text>ATP + H2O = ADP + phosphate + H(+)</text>
        <dbReference type="Rhea" id="RHEA:13065"/>
        <dbReference type="ChEBI" id="CHEBI:15377"/>
        <dbReference type="ChEBI" id="CHEBI:15378"/>
        <dbReference type="ChEBI" id="CHEBI:30616"/>
        <dbReference type="ChEBI" id="CHEBI:43474"/>
        <dbReference type="ChEBI" id="CHEBI:456216"/>
        <dbReference type="EC" id="5.6.2.4"/>
    </reaction>
</comment>
<dbReference type="PANTHER" id="PTHR47961:SF12">
    <property type="entry name" value="HELICASE POLQ-LIKE"/>
    <property type="match status" value="1"/>
</dbReference>
<dbReference type="SUPFAM" id="SSF46785">
    <property type="entry name" value="Winged helix' DNA-binding domain"/>
    <property type="match status" value="1"/>
</dbReference>
<dbReference type="EMBL" id="UZAJ01042941">
    <property type="protein sequence ID" value="VDP24027.1"/>
    <property type="molecule type" value="Genomic_DNA"/>
</dbReference>
<feature type="domain" description="DNA polymerase theta-like helix-turn-helix" evidence="6">
    <location>
        <begin position="2"/>
        <end position="90"/>
    </location>
</feature>
<dbReference type="Gene3D" id="1.10.3380.30">
    <property type="match status" value="1"/>
</dbReference>
<dbReference type="AlphaFoldDB" id="A0A183I7U9"/>
<evidence type="ECO:0000256" key="2">
    <source>
        <dbReference type="ARBA" id="ARBA00022801"/>
    </source>
</evidence>
<dbReference type="GO" id="GO:0016787">
    <property type="term" value="F:hydrolase activity"/>
    <property type="evidence" value="ECO:0007669"/>
    <property type="project" value="UniProtKB-KW"/>
</dbReference>
<keyword evidence="1" id="KW-0547">Nucleotide-binding</keyword>
<dbReference type="InterPro" id="IPR050474">
    <property type="entry name" value="Hel308_SKI2-like"/>
</dbReference>
<evidence type="ECO:0000256" key="4">
    <source>
        <dbReference type="ARBA" id="ARBA00022840"/>
    </source>
</evidence>
<evidence type="ECO:0000256" key="5">
    <source>
        <dbReference type="ARBA" id="ARBA00048988"/>
    </source>
</evidence>
<dbReference type="Proteomes" id="UP000267606">
    <property type="component" value="Unassembled WGS sequence"/>
</dbReference>
<accession>A0A183I7U9</accession>
<keyword evidence="2" id="KW-0378">Hydrolase</keyword>
<sequence length="133" mass="14604">MGEAVTIVHSAYEEGKFLEMISGPLPGCNSSLNEPTMFSSFLLDLISLKMAQRLEELEAIVQRTLFGIQNSSSGELLREMLEYLIKHDLVNIDKNGNYSASTFGTAIFSASLSPLIAQQMCALLLNNLSEINN</sequence>
<evidence type="ECO:0000256" key="3">
    <source>
        <dbReference type="ARBA" id="ARBA00022806"/>
    </source>
</evidence>
<reference evidence="9" key="1">
    <citation type="submission" date="2016-06" db="UniProtKB">
        <authorList>
            <consortium name="WormBaseParasite"/>
        </authorList>
    </citation>
    <scope>IDENTIFICATION</scope>
</reference>
<dbReference type="PANTHER" id="PTHR47961">
    <property type="entry name" value="DNA POLYMERASE THETA, PUTATIVE (AFU_ORTHOLOGUE AFUA_1G05260)-RELATED"/>
    <property type="match status" value="1"/>
</dbReference>
<gene>
    <name evidence="7" type="ORF">OFLC_LOCUS15811</name>
</gene>
<evidence type="ECO:0000313" key="7">
    <source>
        <dbReference type="EMBL" id="VDP24027.1"/>
    </source>
</evidence>
<evidence type="ECO:0000259" key="6">
    <source>
        <dbReference type="Pfam" id="PF20470"/>
    </source>
</evidence>
<dbReference type="GO" id="GO:0043138">
    <property type="term" value="F:3'-5' DNA helicase activity"/>
    <property type="evidence" value="ECO:0007669"/>
    <property type="project" value="UniProtKB-EC"/>
</dbReference>
<dbReference type="GO" id="GO:0005524">
    <property type="term" value="F:ATP binding"/>
    <property type="evidence" value="ECO:0007669"/>
    <property type="project" value="UniProtKB-KW"/>
</dbReference>
<evidence type="ECO:0000313" key="8">
    <source>
        <dbReference type="Proteomes" id="UP000267606"/>
    </source>
</evidence>
<name>A0A183I7U9_9BILA</name>
<dbReference type="Pfam" id="PF20470">
    <property type="entry name" value="HTH_61"/>
    <property type="match status" value="1"/>
</dbReference>
<evidence type="ECO:0000313" key="9">
    <source>
        <dbReference type="WBParaSite" id="OFLC_0001582401-mRNA-1"/>
    </source>
</evidence>
<protein>
    <submittedName>
        <fullName evidence="9">HTH_61 domain-containing protein</fullName>
    </submittedName>
</protein>
<keyword evidence="3" id="KW-0347">Helicase</keyword>
<keyword evidence="8" id="KW-1185">Reference proteome</keyword>
<reference evidence="7 8" key="2">
    <citation type="submission" date="2018-11" db="EMBL/GenBank/DDBJ databases">
        <authorList>
            <consortium name="Pathogen Informatics"/>
        </authorList>
    </citation>
    <scope>NUCLEOTIDE SEQUENCE [LARGE SCALE GENOMIC DNA]</scope>
</reference>
<dbReference type="STRING" id="387005.A0A183I7U9"/>
<organism evidence="9">
    <name type="scientific">Onchocerca flexuosa</name>
    <dbReference type="NCBI Taxonomy" id="387005"/>
    <lineage>
        <taxon>Eukaryota</taxon>
        <taxon>Metazoa</taxon>
        <taxon>Ecdysozoa</taxon>
        <taxon>Nematoda</taxon>
        <taxon>Chromadorea</taxon>
        <taxon>Rhabditida</taxon>
        <taxon>Spirurina</taxon>
        <taxon>Spiruromorpha</taxon>
        <taxon>Filarioidea</taxon>
        <taxon>Onchocercidae</taxon>
        <taxon>Onchocerca</taxon>
    </lineage>
</organism>